<protein>
    <submittedName>
        <fullName evidence="1">Uncharacterized protein</fullName>
    </submittedName>
</protein>
<dbReference type="EMBL" id="BJYS01000008">
    <property type="protein sequence ID" value="GEO03891.1"/>
    <property type="molecule type" value="Genomic_DNA"/>
</dbReference>
<dbReference type="OrthoDB" id="948713at2"/>
<reference evidence="1 2" key="1">
    <citation type="submission" date="2019-07" db="EMBL/GenBank/DDBJ databases">
        <title>Whole genome shotgun sequence of Adhaeribacter aerolatus NBRC 106133.</title>
        <authorList>
            <person name="Hosoyama A."/>
            <person name="Uohara A."/>
            <person name="Ohji S."/>
            <person name="Ichikawa N."/>
        </authorList>
    </citation>
    <scope>NUCLEOTIDE SEQUENCE [LARGE SCALE GENOMIC DNA]</scope>
    <source>
        <strain evidence="1 2">NBRC 106133</strain>
    </source>
</reference>
<evidence type="ECO:0000313" key="1">
    <source>
        <dbReference type="EMBL" id="GEO03891.1"/>
    </source>
</evidence>
<comment type="caution">
    <text evidence="1">The sequence shown here is derived from an EMBL/GenBank/DDBJ whole genome shotgun (WGS) entry which is preliminary data.</text>
</comment>
<name>A0A512AW02_9BACT</name>
<dbReference type="AlphaFoldDB" id="A0A512AW02"/>
<dbReference type="RefSeq" id="WP_146896721.1">
    <property type="nucleotide sequence ID" value="NZ_BJYS01000008.1"/>
</dbReference>
<gene>
    <name evidence="1" type="ORF">AAE02nite_15550</name>
</gene>
<dbReference type="Proteomes" id="UP000321532">
    <property type="component" value="Unassembled WGS sequence"/>
</dbReference>
<accession>A0A512AW02</accession>
<proteinExistence type="predicted"/>
<evidence type="ECO:0000313" key="2">
    <source>
        <dbReference type="Proteomes" id="UP000321532"/>
    </source>
</evidence>
<sequence length="155" mass="17504">MEIKCTNNKTFELTDNSEKLGHLTYDSLFSFKANAVVGNDNFKITPKGIFSTTISVTNNETEVASMQMNWKGNITISFPNGHAFILKATGTFLNKYVLEDQDGQRLMLLNPDFNWAKFSYNYSISYDNKPQDILLVLLATYAANYYIAAMSSSVY</sequence>
<organism evidence="1 2">
    <name type="scientific">Adhaeribacter aerolatus</name>
    <dbReference type="NCBI Taxonomy" id="670289"/>
    <lineage>
        <taxon>Bacteria</taxon>
        <taxon>Pseudomonadati</taxon>
        <taxon>Bacteroidota</taxon>
        <taxon>Cytophagia</taxon>
        <taxon>Cytophagales</taxon>
        <taxon>Hymenobacteraceae</taxon>
        <taxon>Adhaeribacter</taxon>
    </lineage>
</organism>
<keyword evidence="2" id="KW-1185">Reference proteome</keyword>